<accession>A0ABS8P437</accession>
<name>A0ABS8P437_9PSEU</name>
<reference evidence="4 5" key="1">
    <citation type="submission" date="2021-11" db="EMBL/GenBank/DDBJ databases">
        <title>Draft genome sequence of Actinomycetospora sp. SF1 isolated from the rhizosphere soil.</title>
        <authorList>
            <person name="Duangmal K."/>
            <person name="Chantavorakit T."/>
        </authorList>
    </citation>
    <scope>NUCLEOTIDE SEQUENCE [LARGE SCALE GENOMIC DNA]</scope>
    <source>
        <strain evidence="4 5">TBRC 5722</strain>
    </source>
</reference>
<keyword evidence="2" id="KW-1133">Transmembrane helix</keyword>
<dbReference type="SMART" id="SM00900">
    <property type="entry name" value="FMN_bind"/>
    <property type="match status" value="1"/>
</dbReference>
<keyword evidence="5" id="KW-1185">Reference proteome</keyword>
<dbReference type="RefSeq" id="WP_230730672.1">
    <property type="nucleotide sequence ID" value="NZ_JAJNDB010000001.1"/>
</dbReference>
<evidence type="ECO:0000256" key="2">
    <source>
        <dbReference type="SAM" id="Phobius"/>
    </source>
</evidence>
<feature type="compositionally biased region" description="Polar residues" evidence="1">
    <location>
        <begin position="60"/>
        <end position="73"/>
    </location>
</feature>
<dbReference type="Pfam" id="PF04205">
    <property type="entry name" value="FMN_bind"/>
    <property type="match status" value="1"/>
</dbReference>
<keyword evidence="2" id="KW-0812">Transmembrane</keyword>
<evidence type="ECO:0000259" key="3">
    <source>
        <dbReference type="SMART" id="SM00900"/>
    </source>
</evidence>
<sequence>MPPRRLDRGVRRIVLCGLATVSGVVLLFSYRTSTSPDPPAEAAGTADGPAAAVPPAAPSTGRSSSGGAWSGTVTGPVVRIQWGEVQVRATIERGRITAVDVLRTPDENTHDRQVNARAVPVLVRETIAAQSSRIDMVSGATFTSTGYVQSLQAALDRAGTA</sequence>
<comment type="caution">
    <text evidence="4">The sequence shown here is derived from an EMBL/GenBank/DDBJ whole genome shotgun (WGS) entry which is preliminary data.</text>
</comment>
<dbReference type="InterPro" id="IPR007329">
    <property type="entry name" value="FMN-bd"/>
</dbReference>
<feature type="transmembrane region" description="Helical" evidence="2">
    <location>
        <begin position="12"/>
        <end position="30"/>
    </location>
</feature>
<feature type="region of interest" description="Disordered" evidence="1">
    <location>
        <begin position="35"/>
        <end position="73"/>
    </location>
</feature>
<gene>
    <name evidence="4" type="ORF">LQ327_06390</name>
</gene>
<protein>
    <submittedName>
        <fullName evidence="4">FMN-binding protein</fullName>
    </submittedName>
</protein>
<keyword evidence="2" id="KW-0472">Membrane</keyword>
<proteinExistence type="predicted"/>
<evidence type="ECO:0000313" key="5">
    <source>
        <dbReference type="Proteomes" id="UP001199469"/>
    </source>
</evidence>
<organism evidence="4 5">
    <name type="scientific">Actinomycetospora endophytica</name>
    <dbReference type="NCBI Taxonomy" id="2291215"/>
    <lineage>
        <taxon>Bacteria</taxon>
        <taxon>Bacillati</taxon>
        <taxon>Actinomycetota</taxon>
        <taxon>Actinomycetes</taxon>
        <taxon>Pseudonocardiales</taxon>
        <taxon>Pseudonocardiaceae</taxon>
        <taxon>Actinomycetospora</taxon>
    </lineage>
</organism>
<dbReference type="Gene3D" id="3.90.1010.20">
    <property type="match status" value="1"/>
</dbReference>
<dbReference type="EMBL" id="JAJNDB010000001">
    <property type="protein sequence ID" value="MCD2193017.1"/>
    <property type="molecule type" value="Genomic_DNA"/>
</dbReference>
<evidence type="ECO:0000256" key="1">
    <source>
        <dbReference type="SAM" id="MobiDB-lite"/>
    </source>
</evidence>
<feature type="compositionally biased region" description="Low complexity" evidence="1">
    <location>
        <begin position="40"/>
        <end position="54"/>
    </location>
</feature>
<feature type="domain" description="FMN-binding" evidence="3">
    <location>
        <begin position="81"/>
        <end position="158"/>
    </location>
</feature>
<dbReference type="Proteomes" id="UP001199469">
    <property type="component" value="Unassembled WGS sequence"/>
</dbReference>
<evidence type="ECO:0000313" key="4">
    <source>
        <dbReference type="EMBL" id="MCD2193017.1"/>
    </source>
</evidence>